<dbReference type="InterPro" id="IPR018966">
    <property type="entry name" value="VTC_domain"/>
</dbReference>
<proteinExistence type="predicted"/>
<protein>
    <submittedName>
        <fullName evidence="2">VTC domain-containing protein</fullName>
    </submittedName>
</protein>
<evidence type="ECO:0000313" key="2">
    <source>
        <dbReference type="EMBL" id="SFF62773.1"/>
    </source>
</evidence>
<dbReference type="CDD" id="cd07750">
    <property type="entry name" value="PolyPPase_VTC_like"/>
    <property type="match status" value="1"/>
</dbReference>
<evidence type="ECO:0000313" key="3">
    <source>
        <dbReference type="Proteomes" id="UP000198964"/>
    </source>
</evidence>
<dbReference type="EMBL" id="FONW01000011">
    <property type="protein sequence ID" value="SFF62773.1"/>
    <property type="molecule type" value="Genomic_DNA"/>
</dbReference>
<name>A0A1I2K8L5_9BACT</name>
<reference evidence="2 3" key="1">
    <citation type="submission" date="2016-10" db="EMBL/GenBank/DDBJ databases">
        <authorList>
            <person name="de Groot N.N."/>
        </authorList>
    </citation>
    <scope>NUCLEOTIDE SEQUENCE [LARGE SCALE GENOMIC DNA]</scope>
    <source>
        <strain evidence="2 3">CGMCC 1.9156</strain>
    </source>
</reference>
<dbReference type="Gene3D" id="3.20.100.30">
    <property type="entry name" value="VTC, catalytic tunnel domain"/>
    <property type="match status" value="1"/>
</dbReference>
<keyword evidence="3" id="KW-1185">Reference proteome</keyword>
<accession>A0A1I2K8L5</accession>
<dbReference type="RefSeq" id="WP_093921045.1">
    <property type="nucleotide sequence ID" value="NZ_FONW01000011.1"/>
</dbReference>
<sequence length="248" mass="29053">MKTPIISSFDSIDLCQLSQARLTNRMDEKFLIPMDWLPSLLQAVSTDYFMLEVNQQRLLNYHTLYFDTPDNQLYLSHHNGKLNRFKIRKRSYTETASRYLEIKQKTNKGRTIKKRIPSHSELHQLSVEERSFLRKLVPLAPDLLEAKTANRFQRITLVCKNMTERCTIDLNLQFENHRSQVGHDAVAIIEIKHRQHIRSSKLFHQLAQQGINSTSFSKYCIGRVLTEPMLKANAFKPKIKQLSKLIQN</sequence>
<organism evidence="2 3">
    <name type="scientific">Sunxiuqinia elliptica</name>
    <dbReference type="NCBI Taxonomy" id="655355"/>
    <lineage>
        <taxon>Bacteria</taxon>
        <taxon>Pseudomonadati</taxon>
        <taxon>Bacteroidota</taxon>
        <taxon>Bacteroidia</taxon>
        <taxon>Marinilabiliales</taxon>
        <taxon>Prolixibacteraceae</taxon>
        <taxon>Sunxiuqinia</taxon>
    </lineage>
</organism>
<evidence type="ECO:0000259" key="1">
    <source>
        <dbReference type="Pfam" id="PF09359"/>
    </source>
</evidence>
<dbReference type="GO" id="GO:0006799">
    <property type="term" value="P:polyphosphate biosynthetic process"/>
    <property type="evidence" value="ECO:0007669"/>
    <property type="project" value="UniProtKB-ARBA"/>
</dbReference>
<dbReference type="InterPro" id="IPR042267">
    <property type="entry name" value="VTC_sf"/>
</dbReference>
<feature type="domain" description="VTC" evidence="1">
    <location>
        <begin position="24"/>
        <end position="223"/>
    </location>
</feature>
<dbReference type="STRING" id="655355.SAMN05216283_11134"/>
<gene>
    <name evidence="2" type="ORF">SAMN05216283_11134</name>
</gene>
<dbReference type="Pfam" id="PF09359">
    <property type="entry name" value="VTC"/>
    <property type="match status" value="1"/>
</dbReference>
<dbReference type="AlphaFoldDB" id="A0A1I2K8L5"/>
<dbReference type="Proteomes" id="UP000198964">
    <property type="component" value="Unassembled WGS sequence"/>
</dbReference>